<feature type="non-terminal residue" evidence="7">
    <location>
        <position position="1"/>
    </location>
</feature>
<proteinExistence type="inferred from homology"/>
<keyword evidence="3 4" id="KW-0687">Ribonucleoprotein</keyword>
<sequence>LLARPQFLGGTTSLASRNRCCKVGSTDLVVAELERLRLNNLSPQDGSKKKAKRKGRGYGAGQGGSCGFGMRGQKSRSGPGARPGFEGGQTPLYRRLPKLRGIAGGMPAGQKKFNIVNVGDLNELFEEGEEVTIETLKERKYFKPSGKDRKLPLKVLSDGDLDKPLKFKAVSFSKVAAEKIEAAGGTVEKLAVKPKWTRKLHKIMVEDGTWEKKRKQMIQRKKEKKAAGVL</sequence>
<dbReference type="HAMAP" id="MF_01341">
    <property type="entry name" value="Ribosomal_uL15"/>
    <property type="match status" value="1"/>
</dbReference>
<comment type="similarity">
    <text evidence="1 4">Belongs to the universal ribosomal protein uL15 family.</text>
</comment>
<dbReference type="GO" id="GO:0003735">
    <property type="term" value="F:structural constituent of ribosome"/>
    <property type="evidence" value="ECO:0007669"/>
    <property type="project" value="InterPro"/>
</dbReference>
<organism evidence="7 8">
    <name type="scientific">Ostreobium quekettii</name>
    <dbReference type="NCBI Taxonomy" id="121088"/>
    <lineage>
        <taxon>Eukaryota</taxon>
        <taxon>Viridiplantae</taxon>
        <taxon>Chlorophyta</taxon>
        <taxon>core chlorophytes</taxon>
        <taxon>Ulvophyceae</taxon>
        <taxon>TCBD clade</taxon>
        <taxon>Bryopsidales</taxon>
        <taxon>Ostreobineae</taxon>
        <taxon>Ostreobiaceae</taxon>
        <taxon>Ostreobium</taxon>
    </lineage>
</organism>
<gene>
    <name evidence="7" type="ORF">OSTQU699_LOCUS7087</name>
</gene>
<dbReference type="InterPro" id="IPR021131">
    <property type="entry name" value="Ribosomal_uL15/eL18"/>
</dbReference>
<name>A0A8S1J6M4_9CHLO</name>
<dbReference type="PANTHER" id="PTHR12934:SF11">
    <property type="entry name" value="LARGE RIBOSOMAL SUBUNIT PROTEIN UL15M"/>
    <property type="match status" value="1"/>
</dbReference>
<accession>A0A8S1J6M4</accession>
<feature type="domain" description="Large ribosomal subunit protein uL15/eL18" evidence="6">
    <location>
        <begin position="115"/>
        <end position="188"/>
    </location>
</feature>
<dbReference type="AlphaFoldDB" id="A0A8S1J6M4"/>
<dbReference type="InterPro" id="IPR030878">
    <property type="entry name" value="Ribosomal_uL15"/>
</dbReference>
<dbReference type="OrthoDB" id="361383at2759"/>
<evidence type="ECO:0000256" key="2">
    <source>
        <dbReference type="ARBA" id="ARBA00022980"/>
    </source>
</evidence>
<dbReference type="GO" id="GO:0022625">
    <property type="term" value="C:cytosolic large ribosomal subunit"/>
    <property type="evidence" value="ECO:0007669"/>
    <property type="project" value="TreeGrafter"/>
</dbReference>
<dbReference type="EMBL" id="CAJHUC010001621">
    <property type="protein sequence ID" value="CAD7701730.1"/>
    <property type="molecule type" value="Genomic_DNA"/>
</dbReference>
<evidence type="ECO:0000313" key="7">
    <source>
        <dbReference type="EMBL" id="CAD7701730.1"/>
    </source>
</evidence>
<dbReference type="Proteomes" id="UP000708148">
    <property type="component" value="Unassembled WGS sequence"/>
</dbReference>
<dbReference type="SUPFAM" id="SSF52080">
    <property type="entry name" value="Ribosomal proteins L15p and L18e"/>
    <property type="match status" value="1"/>
</dbReference>
<feature type="compositionally biased region" description="Gly residues" evidence="5">
    <location>
        <begin position="57"/>
        <end position="70"/>
    </location>
</feature>
<comment type="caution">
    <text evidence="7">The sequence shown here is derived from an EMBL/GenBank/DDBJ whole genome shotgun (WGS) entry which is preliminary data.</text>
</comment>
<feature type="region of interest" description="Disordered" evidence="5">
    <location>
        <begin position="41"/>
        <end position="92"/>
    </location>
</feature>
<evidence type="ECO:0000256" key="4">
    <source>
        <dbReference type="RuleBase" id="RU003888"/>
    </source>
</evidence>
<dbReference type="PROSITE" id="PS00475">
    <property type="entry name" value="RIBOSOMAL_L15"/>
    <property type="match status" value="1"/>
</dbReference>
<dbReference type="GO" id="GO:0006412">
    <property type="term" value="P:translation"/>
    <property type="evidence" value="ECO:0007669"/>
    <property type="project" value="InterPro"/>
</dbReference>
<evidence type="ECO:0000256" key="3">
    <source>
        <dbReference type="ARBA" id="ARBA00023274"/>
    </source>
</evidence>
<evidence type="ECO:0000313" key="8">
    <source>
        <dbReference type="Proteomes" id="UP000708148"/>
    </source>
</evidence>
<evidence type="ECO:0000259" key="6">
    <source>
        <dbReference type="Pfam" id="PF00828"/>
    </source>
</evidence>
<evidence type="ECO:0000256" key="5">
    <source>
        <dbReference type="SAM" id="MobiDB-lite"/>
    </source>
</evidence>
<dbReference type="InterPro" id="IPR001196">
    <property type="entry name" value="Ribosomal_uL15_CS"/>
</dbReference>
<dbReference type="PANTHER" id="PTHR12934">
    <property type="entry name" value="50S RIBOSOMAL PROTEIN L15"/>
    <property type="match status" value="1"/>
</dbReference>
<keyword evidence="2 4" id="KW-0689">Ribosomal protein</keyword>
<reference evidence="7" key="1">
    <citation type="submission" date="2020-12" db="EMBL/GenBank/DDBJ databases">
        <authorList>
            <person name="Iha C."/>
        </authorList>
    </citation>
    <scope>NUCLEOTIDE SEQUENCE</scope>
</reference>
<dbReference type="NCBIfam" id="TIGR01071">
    <property type="entry name" value="rplO_bact"/>
    <property type="match status" value="1"/>
</dbReference>
<dbReference type="Pfam" id="PF00828">
    <property type="entry name" value="Ribosomal_L27A"/>
    <property type="match status" value="1"/>
</dbReference>
<evidence type="ECO:0000256" key="1">
    <source>
        <dbReference type="ARBA" id="ARBA00007320"/>
    </source>
</evidence>
<protein>
    <recommendedName>
        <fullName evidence="6">Large ribosomal subunit protein uL15/eL18 domain-containing protein</fullName>
    </recommendedName>
</protein>
<keyword evidence="8" id="KW-1185">Reference proteome</keyword>
<dbReference type="Gene3D" id="3.100.10.10">
    <property type="match status" value="1"/>
</dbReference>
<dbReference type="InterPro" id="IPR005749">
    <property type="entry name" value="Ribosomal_uL15_bac-type"/>
</dbReference>
<dbReference type="InterPro" id="IPR036227">
    <property type="entry name" value="Ribosomal_uL15/eL18_sf"/>
</dbReference>